<dbReference type="GO" id="GO:0000123">
    <property type="term" value="C:histone acetyltransferase complex"/>
    <property type="evidence" value="ECO:0007669"/>
    <property type="project" value="InterPro"/>
</dbReference>
<evidence type="ECO:0000256" key="4">
    <source>
        <dbReference type="ARBA" id="ARBA00023015"/>
    </source>
</evidence>
<evidence type="ECO:0000256" key="2">
    <source>
        <dbReference type="ARBA" id="ARBA00010916"/>
    </source>
</evidence>
<dbReference type="GO" id="GO:0006325">
    <property type="term" value="P:chromatin organization"/>
    <property type="evidence" value="ECO:0007669"/>
    <property type="project" value="UniProtKB-KW"/>
</dbReference>
<evidence type="ECO:0000313" key="9">
    <source>
        <dbReference type="EMBL" id="SCU67310.1"/>
    </source>
</evidence>
<dbReference type="VEuPathDB" id="TriTrypDB:TEOVI_000042800"/>
<feature type="region of interest" description="Disordered" evidence="8">
    <location>
        <begin position="161"/>
        <end position="180"/>
    </location>
</feature>
<dbReference type="GO" id="GO:0005634">
    <property type="term" value="C:nucleus"/>
    <property type="evidence" value="ECO:0007669"/>
    <property type="project" value="UniProtKB-SubCell"/>
</dbReference>
<comment type="similarity">
    <text evidence="2">Belongs to the EAF6 family.</text>
</comment>
<protein>
    <submittedName>
        <fullName evidence="9">Histone acetyltransferase subunit NuA4, putative</fullName>
    </submittedName>
</protein>
<accession>A0A1G4I5Y2</accession>
<evidence type="ECO:0000256" key="6">
    <source>
        <dbReference type="ARBA" id="ARBA00023163"/>
    </source>
</evidence>
<sequence length="180" mass="19340">MSGRGHGRGRGVAAPPGSKREVKASSALAEPQENGTATAQSQLQYLQARREAIERQLEGLDVCVYDLETTYLRHYVELGGCLFDGFGLERQQLWCTATATATATSTSASTTASSSSLGTALDARVAAYRERLHRFTPSDRIFTASSVGALGTVERVKTLEAAQEEAEATKRTRKRARGKG</sequence>
<reference evidence="9" key="1">
    <citation type="submission" date="2016-09" db="EMBL/GenBank/DDBJ databases">
        <authorList>
            <person name="Hebert L."/>
            <person name="Moumen B."/>
        </authorList>
    </citation>
    <scope>NUCLEOTIDE SEQUENCE [LARGE SCALE GENOMIC DNA]</scope>
    <source>
        <strain evidence="9">OVI</strain>
    </source>
</reference>
<keyword evidence="6" id="KW-0804">Transcription</keyword>
<dbReference type="InterPro" id="IPR015418">
    <property type="entry name" value="Eaf6"/>
</dbReference>
<evidence type="ECO:0000256" key="7">
    <source>
        <dbReference type="ARBA" id="ARBA00023242"/>
    </source>
</evidence>
<evidence type="ECO:0000256" key="8">
    <source>
        <dbReference type="SAM" id="MobiDB-lite"/>
    </source>
</evidence>
<keyword evidence="3" id="KW-0156">Chromatin regulator</keyword>
<dbReference type="GO" id="GO:0016740">
    <property type="term" value="F:transferase activity"/>
    <property type="evidence" value="ECO:0007669"/>
    <property type="project" value="UniProtKB-KW"/>
</dbReference>
<dbReference type="PANTHER" id="PTHR13476">
    <property type="entry name" value="CHROMATIN MODIFICATION-RELATED PROTEIN MEAF6"/>
    <property type="match status" value="1"/>
</dbReference>
<dbReference type="GeneID" id="92374368"/>
<dbReference type="RefSeq" id="XP_067078641.1">
    <property type="nucleotide sequence ID" value="XM_067222540.1"/>
</dbReference>
<gene>
    <name evidence="9" type="ORF">TEOVI_000042800</name>
</gene>
<comment type="caution">
    <text evidence="9">The sequence shown here is derived from an EMBL/GenBank/DDBJ whole genome shotgun (WGS) entry which is preliminary data.</text>
</comment>
<dbReference type="EMBL" id="CZPT02000721">
    <property type="protein sequence ID" value="SCU67310.1"/>
    <property type="molecule type" value="Genomic_DNA"/>
</dbReference>
<evidence type="ECO:0000313" key="10">
    <source>
        <dbReference type="Proteomes" id="UP000195570"/>
    </source>
</evidence>
<feature type="region of interest" description="Disordered" evidence="8">
    <location>
        <begin position="1"/>
        <end position="37"/>
    </location>
</feature>
<keyword evidence="5" id="KW-0175">Coiled coil</keyword>
<keyword evidence="10" id="KW-1185">Reference proteome</keyword>
<dbReference type="Pfam" id="PF09340">
    <property type="entry name" value="NuA4"/>
    <property type="match status" value="1"/>
</dbReference>
<dbReference type="Proteomes" id="UP000195570">
    <property type="component" value="Unassembled WGS sequence"/>
</dbReference>
<name>A0A1G4I5Y2_TRYEQ</name>
<organism evidence="9 10">
    <name type="scientific">Trypanosoma equiperdum</name>
    <dbReference type="NCBI Taxonomy" id="5694"/>
    <lineage>
        <taxon>Eukaryota</taxon>
        <taxon>Discoba</taxon>
        <taxon>Euglenozoa</taxon>
        <taxon>Kinetoplastea</taxon>
        <taxon>Metakinetoplastina</taxon>
        <taxon>Trypanosomatida</taxon>
        <taxon>Trypanosomatidae</taxon>
        <taxon>Trypanosoma</taxon>
    </lineage>
</organism>
<dbReference type="AlphaFoldDB" id="A0A1G4I5Y2"/>
<proteinExistence type="inferred from homology"/>
<feature type="compositionally biased region" description="Basic residues" evidence="8">
    <location>
        <begin position="171"/>
        <end position="180"/>
    </location>
</feature>
<evidence type="ECO:0000256" key="1">
    <source>
        <dbReference type="ARBA" id="ARBA00004123"/>
    </source>
</evidence>
<evidence type="ECO:0000256" key="5">
    <source>
        <dbReference type="ARBA" id="ARBA00023054"/>
    </source>
</evidence>
<keyword evidence="7" id="KW-0539">Nucleus</keyword>
<keyword evidence="4" id="KW-0805">Transcription regulation</keyword>
<evidence type="ECO:0000256" key="3">
    <source>
        <dbReference type="ARBA" id="ARBA00022853"/>
    </source>
</evidence>
<comment type="subcellular location">
    <subcellularLocation>
        <location evidence="1">Nucleus</location>
    </subcellularLocation>
</comment>